<dbReference type="NCBIfam" id="TIGR02218">
    <property type="entry name" value="phg_TIGR02218"/>
    <property type="match status" value="1"/>
</dbReference>
<dbReference type="InterPro" id="IPR018964">
    <property type="entry name" value="Phage_phiJL001_Gp84_C"/>
</dbReference>
<dbReference type="InterPro" id="IPR011928">
    <property type="entry name" value="Phage_phiJL001_Gp84"/>
</dbReference>
<evidence type="ECO:0000259" key="1">
    <source>
        <dbReference type="Pfam" id="PF09356"/>
    </source>
</evidence>
<evidence type="ECO:0000313" key="2">
    <source>
        <dbReference type="EMBL" id="QNL31725.1"/>
    </source>
</evidence>
<dbReference type="EMBL" id="MT840189">
    <property type="protein sequence ID" value="QNL31725.1"/>
    <property type="molecule type" value="Genomic_DNA"/>
</dbReference>
<proteinExistence type="predicted"/>
<sequence length="286" mass="31492">MKTIANSLQSVLGSQVRSITRCLLITRRDGQSFGFTELDRDLTFAGITFKSFGGLDPTAIQSDLSFEPNNIEFASFLTTDGIKATDLMLGLFDYARVRFFMVNYLDLPTSFTESPPKFLALPVRILGKVKFTDNNFTAELMGLTQFLEGRIGDVTSKTCRYEFGDARCGVNISTFETNIAVTTNRDNLSFYTSWGGENDRFTGSKATWLLGANSGVEFTIIRQLGNTFFLAAPLPVNPSNGDTFLVIPNCQKSFDNCHGFNNILNFGGENKLPGLDAMISGENQDG</sequence>
<protein>
    <recommendedName>
        <fullName evidence="1">Bacteriophage phiJL001 Gp84 C-terminal domain-containing protein</fullName>
    </recommendedName>
</protein>
<organism evidence="2">
    <name type="scientific">Bacteriophage sp</name>
    <dbReference type="NCBI Taxonomy" id="38018"/>
    <lineage>
        <taxon>Viruses</taxon>
    </lineage>
</organism>
<reference evidence="2" key="1">
    <citation type="submission" date="2020-07" db="EMBL/GenBank/DDBJ databases">
        <title>Dissolved microcystin release linked to lysis of a Microcystis spp. bloom in Lake Erie (USA) attributed to a novel cyanophage.</title>
        <authorList>
            <person name="McKindles K.M."/>
            <person name="Manes M.A."/>
            <person name="DeMarco J.R."/>
            <person name="McClure A."/>
            <person name="McKay R.M."/>
            <person name="Davis T.W."/>
            <person name="Bullerjahn G.S."/>
        </authorList>
    </citation>
    <scope>NUCLEOTIDE SEQUENCE</scope>
</reference>
<dbReference type="Pfam" id="PF09931">
    <property type="entry name" value="Phage_phiJL001_Gp84_N"/>
    <property type="match status" value="1"/>
</dbReference>
<name>A0A7G9A4Q2_9VIRU</name>
<accession>A0A7G9A4Q2</accession>
<dbReference type="Pfam" id="PF09356">
    <property type="entry name" value="Phage_BR0599"/>
    <property type="match status" value="1"/>
</dbReference>
<feature type="domain" description="Bacteriophage phiJL001 Gp84 C-terminal" evidence="1">
    <location>
        <begin position="201"/>
        <end position="276"/>
    </location>
</feature>